<reference evidence="5" key="1">
    <citation type="submission" date="2022-03" db="EMBL/GenBank/DDBJ databases">
        <authorList>
            <person name="Martin H S."/>
        </authorList>
    </citation>
    <scope>NUCLEOTIDE SEQUENCE</scope>
</reference>
<evidence type="ECO:0000313" key="5">
    <source>
        <dbReference type="EMBL" id="CAH2062036.1"/>
    </source>
</evidence>
<feature type="domain" description="MADF" evidence="3">
    <location>
        <begin position="33"/>
        <end position="125"/>
    </location>
</feature>
<dbReference type="Pfam" id="PF02944">
    <property type="entry name" value="BESS"/>
    <property type="match status" value="1"/>
</dbReference>
<keyword evidence="1" id="KW-0539">Nucleus</keyword>
<protein>
    <recommendedName>
        <fullName evidence="7">MADF domain-containing protein</fullName>
    </recommendedName>
</protein>
<evidence type="ECO:0000259" key="4">
    <source>
        <dbReference type="PROSITE" id="PS51031"/>
    </source>
</evidence>
<evidence type="ECO:0008006" key="7">
    <source>
        <dbReference type="Google" id="ProtNLM"/>
    </source>
</evidence>
<evidence type="ECO:0000259" key="3">
    <source>
        <dbReference type="PROSITE" id="PS51029"/>
    </source>
</evidence>
<dbReference type="PANTHER" id="PTHR12243:SF67">
    <property type="entry name" value="COREPRESSOR OF PANGOLIN, ISOFORM A-RELATED"/>
    <property type="match status" value="1"/>
</dbReference>
<dbReference type="SMART" id="SM00595">
    <property type="entry name" value="MADF"/>
    <property type="match status" value="1"/>
</dbReference>
<dbReference type="InterPro" id="IPR004210">
    <property type="entry name" value="BESS_motif"/>
</dbReference>
<dbReference type="PROSITE" id="PS51029">
    <property type="entry name" value="MADF"/>
    <property type="match status" value="1"/>
</dbReference>
<dbReference type="PROSITE" id="PS51031">
    <property type="entry name" value="BESS"/>
    <property type="match status" value="1"/>
</dbReference>
<dbReference type="InterPro" id="IPR039353">
    <property type="entry name" value="TF_Adf1"/>
</dbReference>
<feature type="region of interest" description="Disordered" evidence="2">
    <location>
        <begin position="129"/>
        <end position="153"/>
    </location>
</feature>
<comment type="subcellular location">
    <subcellularLocation>
        <location evidence="1">Nucleus</location>
    </subcellularLocation>
</comment>
<keyword evidence="6" id="KW-1185">Reference proteome</keyword>
<evidence type="ECO:0000256" key="1">
    <source>
        <dbReference type="PROSITE-ProRule" id="PRU00371"/>
    </source>
</evidence>
<feature type="compositionally biased region" description="Polar residues" evidence="2">
    <location>
        <begin position="129"/>
        <end position="138"/>
    </location>
</feature>
<proteinExistence type="predicted"/>
<dbReference type="EMBL" id="OW152840">
    <property type="protein sequence ID" value="CAH2062036.1"/>
    <property type="molecule type" value="Genomic_DNA"/>
</dbReference>
<gene>
    <name evidence="5" type="ORF">IPOD504_LOCUS11653</name>
</gene>
<sequence length="264" mass="30991">MNRRNMRFAHKYSRLHASRSDWEYSNKDIKTVELIKAIQEQPCLWNRMSEEYRDRYKRDEAWQKVYTKLNPDYMELKNSEQIDIGVQITKKWYNIRDSYAKRKRSVKSKPYLYSDLLSFMDIHYIGESGSTSNTNSEQKAAEDSNSAEDTEESLQAYPEEIYIDIDEDECGTPAKLSRTERESTAKTEEHQQDDKLIKVLESLAERETDEDRSFFAAVLSSVSSLSEDSKLEFRINVLQLIQTLKKKDKAKDAMKTELTIENSN</sequence>
<evidence type="ECO:0000256" key="2">
    <source>
        <dbReference type="SAM" id="MobiDB-lite"/>
    </source>
</evidence>
<accession>A0ABN8IM99</accession>
<evidence type="ECO:0000313" key="6">
    <source>
        <dbReference type="Proteomes" id="UP000837857"/>
    </source>
</evidence>
<feature type="domain" description="BESS" evidence="4">
    <location>
        <begin position="208"/>
        <end position="247"/>
    </location>
</feature>
<dbReference type="PANTHER" id="PTHR12243">
    <property type="entry name" value="MADF DOMAIN TRANSCRIPTION FACTOR"/>
    <property type="match status" value="1"/>
</dbReference>
<organism evidence="5 6">
    <name type="scientific">Iphiclides podalirius</name>
    <name type="common">scarce swallowtail</name>
    <dbReference type="NCBI Taxonomy" id="110791"/>
    <lineage>
        <taxon>Eukaryota</taxon>
        <taxon>Metazoa</taxon>
        <taxon>Ecdysozoa</taxon>
        <taxon>Arthropoda</taxon>
        <taxon>Hexapoda</taxon>
        <taxon>Insecta</taxon>
        <taxon>Pterygota</taxon>
        <taxon>Neoptera</taxon>
        <taxon>Endopterygota</taxon>
        <taxon>Lepidoptera</taxon>
        <taxon>Glossata</taxon>
        <taxon>Ditrysia</taxon>
        <taxon>Papilionoidea</taxon>
        <taxon>Papilionidae</taxon>
        <taxon>Papilioninae</taxon>
        <taxon>Iphiclides</taxon>
    </lineage>
</organism>
<dbReference type="InterPro" id="IPR006578">
    <property type="entry name" value="MADF-dom"/>
</dbReference>
<dbReference type="Proteomes" id="UP000837857">
    <property type="component" value="Chromosome 28"/>
</dbReference>
<name>A0ABN8IM99_9NEOP</name>
<dbReference type="Pfam" id="PF10545">
    <property type="entry name" value="MADF_DNA_bdg"/>
    <property type="match status" value="1"/>
</dbReference>
<feature type="non-terminal residue" evidence="5">
    <location>
        <position position="1"/>
    </location>
</feature>